<dbReference type="SUPFAM" id="SSF53335">
    <property type="entry name" value="S-adenosyl-L-methionine-dependent methyltransferases"/>
    <property type="match status" value="1"/>
</dbReference>
<dbReference type="Proteomes" id="UP000248616">
    <property type="component" value="Unassembled WGS sequence"/>
</dbReference>
<dbReference type="EMBL" id="MZXV01000001">
    <property type="protein sequence ID" value="PZV40541.1"/>
    <property type="molecule type" value="Genomic_DNA"/>
</dbReference>
<accession>A0A2W7CE53</accession>
<dbReference type="OrthoDB" id="9803855at2"/>
<proteinExistence type="predicted"/>
<keyword evidence="2" id="KW-1185">Reference proteome</keyword>
<organism evidence="1 2">
    <name type="scientific">Mesorhizobium kowhaii</name>
    <dbReference type="NCBI Taxonomy" id="1300272"/>
    <lineage>
        <taxon>Bacteria</taxon>
        <taxon>Pseudomonadati</taxon>
        <taxon>Pseudomonadota</taxon>
        <taxon>Alphaproteobacteria</taxon>
        <taxon>Hyphomicrobiales</taxon>
        <taxon>Phyllobacteriaceae</taxon>
        <taxon>Mesorhizobium</taxon>
    </lineage>
</organism>
<evidence type="ECO:0000313" key="2">
    <source>
        <dbReference type="Proteomes" id="UP000248616"/>
    </source>
</evidence>
<protein>
    <recommendedName>
        <fullName evidence="3">Methyltransferase type 11</fullName>
    </recommendedName>
</protein>
<evidence type="ECO:0008006" key="3">
    <source>
        <dbReference type="Google" id="ProtNLM"/>
    </source>
</evidence>
<evidence type="ECO:0000313" key="1">
    <source>
        <dbReference type="EMBL" id="PZV40541.1"/>
    </source>
</evidence>
<sequence length="283" mass="30964">MDGVLIATGRTTGEDPQLVYGGVPIPRQACARYFRPDIDIPRSAGFRIAAPLPDKNIAEQEVIVRFDNGAELRPAPGFFDTNTMLDKFRGEVSAKPGAKLIEIGSRARSGNTYRQLFPNCAYFGIDVAPGPNVDLVTDAHSMAGVKDMFDFAFSISVFEHLMMPWVAPHALNRVLNNGALAFIQSHAAWPLHVQPWDFFRFSKEAYSSIFNAFTGFEMIDAGYSMPAFIVPTSAEGGALHGLDDQPAFLLSACLVRKTGEPTVNWSADPSTIFNLNYSHGILT</sequence>
<dbReference type="InterPro" id="IPR029063">
    <property type="entry name" value="SAM-dependent_MTases_sf"/>
</dbReference>
<comment type="caution">
    <text evidence="1">The sequence shown here is derived from an EMBL/GenBank/DDBJ whole genome shotgun (WGS) entry which is preliminary data.</text>
</comment>
<gene>
    <name evidence="1" type="ORF">B5V02_00500</name>
</gene>
<name>A0A2W7CE53_9HYPH</name>
<reference evidence="2" key="1">
    <citation type="submission" date="2017-03" db="EMBL/GenBank/DDBJ databases">
        <authorList>
            <person name="Safronova V.I."/>
            <person name="Sazanova A.L."/>
            <person name="Chirak E.R."/>
        </authorList>
    </citation>
    <scope>NUCLEOTIDE SEQUENCE [LARGE SCALE GENOMIC DNA]</scope>
    <source>
        <strain evidence="2">Ach-343</strain>
    </source>
</reference>
<dbReference type="Gene3D" id="3.40.50.150">
    <property type="entry name" value="Vaccinia Virus protein VP39"/>
    <property type="match status" value="1"/>
</dbReference>
<dbReference type="AlphaFoldDB" id="A0A2W7CE53"/>